<evidence type="ECO:0000313" key="1">
    <source>
        <dbReference type="EMBL" id="ATG73441.1"/>
    </source>
</evidence>
<protein>
    <submittedName>
        <fullName evidence="1">Addiction module component</fullName>
    </submittedName>
</protein>
<sequence>MKRILLTLLAAGILAGCATERHYNFAMGESIKDLNELQIMDPEAPARNDGKIAALTLDGNYGVPLYGKYAKGAEAPAEGKTQVTLNFGN</sequence>
<dbReference type="KEGG" id="zdf:AN401_05820"/>
<reference evidence="2" key="1">
    <citation type="submission" date="2015-09" db="EMBL/GenBank/DDBJ databases">
        <authorList>
            <person name="Shao Z."/>
            <person name="Wang L."/>
        </authorList>
    </citation>
    <scope>NUCLEOTIDE SEQUENCE [LARGE SCALE GENOMIC DNA]</scope>
    <source>
        <strain evidence="2">F13-1</strain>
    </source>
</reference>
<dbReference type="EMBL" id="CP012621">
    <property type="protein sequence ID" value="ATG73441.1"/>
    <property type="molecule type" value="Genomic_DNA"/>
</dbReference>
<name>A0A291HMZ0_9GAMM</name>
<dbReference type="Proteomes" id="UP000217763">
    <property type="component" value="Chromosome"/>
</dbReference>
<evidence type="ECO:0000313" key="2">
    <source>
        <dbReference type="Proteomes" id="UP000217763"/>
    </source>
</evidence>
<dbReference type="PROSITE" id="PS51257">
    <property type="entry name" value="PROKAR_LIPOPROTEIN"/>
    <property type="match status" value="1"/>
</dbReference>
<proteinExistence type="predicted"/>
<gene>
    <name evidence="1" type="ORF">AN401_05820</name>
</gene>
<organism evidence="1 2">
    <name type="scientific">Zobellella denitrificans</name>
    <dbReference type="NCBI Taxonomy" id="347534"/>
    <lineage>
        <taxon>Bacteria</taxon>
        <taxon>Pseudomonadati</taxon>
        <taxon>Pseudomonadota</taxon>
        <taxon>Gammaproteobacteria</taxon>
        <taxon>Aeromonadales</taxon>
        <taxon>Aeromonadaceae</taxon>
        <taxon>Zobellella</taxon>
    </lineage>
</organism>
<accession>A0A291HMZ0</accession>
<dbReference type="RefSeq" id="WP_096778783.1">
    <property type="nucleotide sequence ID" value="NZ_CP012621.1"/>
</dbReference>
<keyword evidence="2" id="KW-1185">Reference proteome</keyword>
<dbReference type="AlphaFoldDB" id="A0A291HMZ0"/>